<feature type="compositionally biased region" description="Low complexity" evidence="12">
    <location>
        <begin position="270"/>
        <end position="283"/>
    </location>
</feature>
<organism evidence="14 15">
    <name type="scientific">Linnemannia gamsii</name>
    <dbReference type="NCBI Taxonomy" id="64522"/>
    <lineage>
        <taxon>Eukaryota</taxon>
        <taxon>Fungi</taxon>
        <taxon>Fungi incertae sedis</taxon>
        <taxon>Mucoromycota</taxon>
        <taxon>Mortierellomycotina</taxon>
        <taxon>Mortierellomycetes</taxon>
        <taxon>Mortierellales</taxon>
        <taxon>Mortierellaceae</taxon>
        <taxon>Linnemannia</taxon>
    </lineage>
</organism>
<evidence type="ECO:0000256" key="1">
    <source>
        <dbReference type="ARBA" id="ARBA00005443"/>
    </source>
</evidence>
<evidence type="ECO:0000256" key="5">
    <source>
        <dbReference type="ARBA" id="ARBA00023136"/>
    </source>
</evidence>
<evidence type="ECO:0000256" key="8">
    <source>
        <dbReference type="ARBA" id="ARBA00029691"/>
    </source>
</evidence>
<reference evidence="14" key="1">
    <citation type="journal article" date="2020" name="Fungal Divers.">
        <title>Resolving the Mortierellaceae phylogeny through synthesis of multi-gene phylogenetics and phylogenomics.</title>
        <authorList>
            <person name="Vandepol N."/>
            <person name="Liber J."/>
            <person name="Desiro A."/>
            <person name="Na H."/>
            <person name="Kennedy M."/>
            <person name="Barry K."/>
            <person name="Grigoriev I.V."/>
            <person name="Miller A.N."/>
            <person name="O'Donnell K."/>
            <person name="Stajich J.E."/>
            <person name="Bonito G."/>
        </authorList>
    </citation>
    <scope>NUCLEOTIDE SEQUENCE</scope>
    <source>
        <strain evidence="14">NVP60</strain>
    </source>
</reference>
<keyword evidence="5 10" id="KW-0472">Membrane</keyword>
<keyword evidence="2 10" id="KW-0813">Transport</keyword>
<evidence type="ECO:0000256" key="12">
    <source>
        <dbReference type="SAM" id="MobiDB-lite"/>
    </source>
</evidence>
<feature type="domain" description="Peroxisome membrane anchor protein Pex14p N-terminal" evidence="13">
    <location>
        <begin position="5"/>
        <end position="49"/>
    </location>
</feature>
<evidence type="ECO:0000256" key="9">
    <source>
        <dbReference type="ARBA" id="ARBA00046271"/>
    </source>
</evidence>
<dbReference type="PANTHER" id="PTHR23058:SF0">
    <property type="entry name" value="PEROXISOMAL MEMBRANE PROTEIN PEX14"/>
    <property type="match status" value="1"/>
</dbReference>
<comment type="similarity">
    <text evidence="1 10">Belongs to the peroxin-14 family.</text>
</comment>
<evidence type="ECO:0000256" key="6">
    <source>
        <dbReference type="ARBA" id="ARBA00023140"/>
    </source>
</evidence>
<dbReference type="AlphaFoldDB" id="A0A9P6UQR6"/>
<evidence type="ECO:0000313" key="15">
    <source>
        <dbReference type="Proteomes" id="UP000823405"/>
    </source>
</evidence>
<evidence type="ECO:0000256" key="4">
    <source>
        <dbReference type="ARBA" id="ARBA00023010"/>
    </source>
</evidence>
<feature type="coiled-coil region" evidence="11">
    <location>
        <begin position="130"/>
        <end position="157"/>
    </location>
</feature>
<gene>
    <name evidence="14" type="primary">PEX14</name>
    <name evidence="14" type="ORF">BGZ97_008188</name>
</gene>
<evidence type="ECO:0000256" key="11">
    <source>
        <dbReference type="SAM" id="Coils"/>
    </source>
</evidence>
<dbReference type="InterPro" id="IPR006785">
    <property type="entry name" value="Pex14_N"/>
</dbReference>
<evidence type="ECO:0000313" key="14">
    <source>
        <dbReference type="EMBL" id="KAG0315484.1"/>
    </source>
</evidence>
<dbReference type="Pfam" id="PF04695">
    <property type="entry name" value="Pex14_N"/>
    <property type="match status" value="1"/>
</dbReference>
<evidence type="ECO:0000256" key="3">
    <source>
        <dbReference type="ARBA" id="ARBA00022927"/>
    </source>
</evidence>
<dbReference type="InterPro" id="IPR025655">
    <property type="entry name" value="PEX14"/>
</dbReference>
<name>A0A9P6UQR6_9FUNG</name>
<keyword evidence="6 10" id="KW-0576">Peroxisome</keyword>
<keyword evidence="3 10" id="KW-0653">Protein transport</keyword>
<dbReference type="GO" id="GO:0005102">
    <property type="term" value="F:signaling receptor binding"/>
    <property type="evidence" value="ECO:0007669"/>
    <property type="project" value="TreeGrafter"/>
</dbReference>
<evidence type="ECO:0000256" key="7">
    <source>
        <dbReference type="ARBA" id="ARBA00029502"/>
    </source>
</evidence>
<comment type="caution">
    <text evidence="14">The sequence shown here is derived from an EMBL/GenBank/DDBJ whole genome shotgun (WGS) entry which is preliminary data.</text>
</comment>
<dbReference type="InterPro" id="IPR036388">
    <property type="entry name" value="WH-like_DNA-bd_sf"/>
</dbReference>
<dbReference type="Proteomes" id="UP000823405">
    <property type="component" value="Unassembled WGS sequence"/>
</dbReference>
<comment type="function">
    <text evidence="10">Component of the PEX13-PEX14 docking complex, a translocon channel that specifically mediates the import of peroxisomal cargo proteins bound to PEX5 receptor. The PEX13-PEX14 docking complex forms a large import pore which can be opened to a diameter of about 9 nm. Mechanistically, PEX5 receptor along with cargo proteins associates with the PEX14 subunit of the PEX13-PEX14 docking complex in the cytosol, leading to the insertion of the receptor into the organelle membrane with the concomitant translocation of the cargo into the peroxisome matrix.</text>
</comment>
<comment type="subcellular location">
    <subcellularLocation>
        <location evidence="9 10">Peroxisome membrane</location>
    </subcellularLocation>
</comment>
<dbReference type="Gene3D" id="1.10.10.10">
    <property type="entry name" value="Winged helix-like DNA-binding domain superfamily/Winged helix DNA-binding domain"/>
    <property type="match status" value="1"/>
</dbReference>
<proteinExistence type="inferred from homology"/>
<dbReference type="GO" id="GO:1990429">
    <property type="term" value="C:peroxisomal importomer complex"/>
    <property type="evidence" value="ECO:0007669"/>
    <property type="project" value="TreeGrafter"/>
</dbReference>
<evidence type="ECO:0000259" key="13">
    <source>
        <dbReference type="Pfam" id="PF04695"/>
    </source>
</evidence>
<protein>
    <recommendedName>
        <fullName evidence="7 10">Peroxisomal membrane protein PEX14</fullName>
    </recommendedName>
    <alternativeName>
        <fullName evidence="8 10">Peroxin-14</fullName>
    </alternativeName>
</protein>
<keyword evidence="4" id="KW-0811">Translocation</keyword>
<keyword evidence="15" id="KW-1185">Reference proteome</keyword>
<dbReference type="EMBL" id="JAAAIN010000370">
    <property type="protein sequence ID" value="KAG0315484.1"/>
    <property type="molecule type" value="Genomic_DNA"/>
</dbReference>
<evidence type="ECO:0000256" key="10">
    <source>
        <dbReference type="RuleBase" id="RU367032"/>
    </source>
</evidence>
<keyword evidence="11" id="KW-0175">Coiled coil</keyword>
<dbReference type="OrthoDB" id="5549158at2759"/>
<dbReference type="PANTHER" id="PTHR23058">
    <property type="entry name" value="PEROXISOMAL MEMBRANE PROTEIN PEX14"/>
    <property type="match status" value="1"/>
</dbReference>
<dbReference type="GO" id="GO:0016560">
    <property type="term" value="P:protein import into peroxisome matrix, docking"/>
    <property type="evidence" value="ECO:0007669"/>
    <property type="project" value="UniProtKB-UniRule"/>
</dbReference>
<evidence type="ECO:0000256" key="2">
    <source>
        <dbReference type="ARBA" id="ARBA00022448"/>
    </source>
</evidence>
<accession>A0A9P6UQR6</accession>
<dbReference type="GO" id="GO:0005778">
    <property type="term" value="C:peroxisomal membrane"/>
    <property type="evidence" value="ECO:0007669"/>
    <property type="project" value="UniProtKB-SubCell"/>
</dbReference>
<feature type="region of interest" description="Disordered" evidence="12">
    <location>
        <begin position="270"/>
        <end position="290"/>
    </location>
</feature>
<sequence length="335" mass="35518">MSAKREDILASAVKFLQDPKVQASSLGKKVAFLESKGLTSEEIEEAMQRANGTAPAATAGSVSTALVPGQPQQQMMPYPGQQVMMAPPPLPPKYDWKDMFIAAVVAGGFSYGMWQVAKKVVGPKLQWPSQEELEMDKKKLDEQFDEIEKSLAEVKDSTTTVAKNVEEQTAHVKESLEGMTGVLDGMKTNDEKREQELSGLKTDIENIKTMIPKLMEKNKESQANVLNELQTEIKSLKSLLLNRRAPGPGAPGSPVVGGAGSVSAPWNAAYASSQASSNVSSPKAAEESGSVAATGAMSFLNTKASIPAWQLAAQKTLAADTHVSSPAAEGSDAAA</sequence>